<keyword evidence="8" id="KW-0472">Membrane</keyword>
<dbReference type="PANTHER" id="PTHR10412">
    <property type="entry name" value="MANNOSYL-OLIGOSACCHARIDE GLUCOSIDASE"/>
    <property type="match status" value="1"/>
</dbReference>
<keyword evidence="18" id="KW-1185">Reference proteome</keyword>
<dbReference type="EC" id="3.2.1.106" evidence="11 12"/>
<dbReference type="Pfam" id="PF03200">
    <property type="entry name" value="Glyco_hydro_63"/>
    <property type="match status" value="1"/>
</dbReference>
<feature type="chain" id="PRO_5002317249" description="Mannosyl-oligosaccharide glucosidase" evidence="14">
    <location>
        <begin position="20"/>
        <end position="794"/>
    </location>
</feature>
<evidence type="ECO:0000256" key="11">
    <source>
        <dbReference type="ARBA" id="ARBA00038888"/>
    </source>
</evidence>
<dbReference type="AlphaFoldDB" id="A0A0D7BC28"/>
<feature type="signal peptide" evidence="14">
    <location>
        <begin position="1"/>
        <end position="19"/>
    </location>
</feature>
<evidence type="ECO:0000256" key="12">
    <source>
        <dbReference type="RuleBase" id="RU368089"/>
    </source>
</evidence>
<reference evidence="17 18" key="1">
    <citation type="journal article" date="2015" name="Fungal Genet. Biol.">
        <title>Evolution of novel wood decay mechanisms in Agaricales revealed by the genome sequences of Fistulina hepatica and Cylindrobasidium torrendii.</title>
        <authorList>
            <person name="Floudas D."/>
            <person name="Held B.W."/>
            <person name="Riley R."/>
            <person name="Nagy L.G."/>
            <person name="Koehler G."/>
            <person name="Ransdell A.S."/>
            <person name="Younus H."/>
            <person name="Chow J."/>
            <person name="Chiniquy J."/>
            <person name="Lipzen A."/>
            <person name="Tritt A."/>
            <person name="Sun H."/>
            <person name="Haridas S."/>
            <person name="LaButti K."/>
            <person name="Ohm R.A."/>
            <person name="Kues U."/>
            <person name="Blanchette R.A."/>
            <person name="Grigoriev I.V."/>
            <person name="Minto R.E."/>
            <person name="Hibbett D.S."/>
        </authorList>
    </citation>
    <scope>NUCLEOTIDE SEQUENCE [LARGE SCALE GENOMIC DNA]</scope>
    <source>
        <strain evidence="17 18">FP15055 ss-10</strain>
    </source>
</reference>
<dbReference type="STRING" id="1314674.A0A0D7BC28"/>
<organism evidence="17 18">
    <name type="scientific">Cylindrobasidium torrendii FP15055 ss-10</name>
    <dbReference type="NCBI Taxonomy" id="1314674"/>
    <lineage>
        <taxon>Eukaryota</taxon>
        <taxon>Fungi</taxon>
        <taxon>Dikarya</taxon>
        <taxon>Basidiomycota</taxon>
        <taxon>Agaricomycotina</taxon>
        <taxon>Agaricomycetes</taxon>
        <taxon>Agaricomycetidae</taxon>
        <taxon>Agaricales</taxon>
        <taxon>Marasmiineae</taxon>
        <taxon>Physalacriaceae</taxon>
        <taxon>Cylindrobasidium</taxon>
    </lineage>
</organism>
<dbReference type="EMBL" id="KN880519">
    <property type="protein sequence ID" value="KIY67704.1"/>
    <property type="molecule type" value="Genomic_DNA"/>
</dbReference>
<evidence type="ECO:0000259" key="16">
    <source>
        <dbReference type="Pfam" id="PF16923"/>
    </source>
</evidence>
<evidence type="ECO:0000256" key="6">
    <source>
        <dbReference type="ARBA" id="ARBA00022968"/>
    </source>
</evidence>
<dbReference type="PANTHER" id="PTHR10412:SF11">
    <property type="entry name" value="MANNOSYL-OLIGOSACCHARIDE GLUCOSIDASE"/>
    <property type="match status" value="1"/>
</dbReference>
<dbReference type="GO" id="GO:0009311">
    <property type="term" value="P:oligosaccharide metabolic process"/>
    <property type="evidence" value="ECO:0007669"/>
    <property type="project" value="UniProtKB-UniRule"/>
</dbReference>
<evidence type="ECO:0000256" key="8">
    <source>
        <dbReference type="ARBA" id="ARBA00023136"/>
    </source>
</evidence>
<sequence>MTHLSLLLPLVLPLVGVQAQGNDAPPPPTGLWGAYRPNLYFGLRPKLPQSLLTGLMWCGLEDYQSISKTRHEASDSDGLASYTWTHFVPGEGGVQTLLDPVNNLNLTTSYVVLPGEGGEAWAARISGQPIDADKRSRNALLWYTGVDGYGQITLEDDDSPLSWTGKTPDLGPFTINIRTNKGSIPEADHPGFPAQPPESWSSASSSFSSHADVSYAAIPVPVGSIWQAKEAILQQLLKSAQETLASYGQGGPFPDPATVLHLPDDVYTSASLWAVQLNFDGPFEFDISFTPGKESTAIAAPALTAALDIVKAKYEAVFTDVFPTDELHATFSKEITANLLGGVGYFHGTSLVDRSFRYDWDEEEAAPSSGEGPELTEPRALLTATPSRSFFPRGFYWDEGFHLLPIARLFPSLAAEILESWVGLIDEDGWVGREQILGEEARSRVPAEFQVQVPNYGNPPTLVMAVQALLQAPSTGDLSLEDLGMDGQVPMGMDAAPSREHDLSPEERTTILRRLYPALKRHYDWFRRTQRGLLRPYGRRPRSRTEAYRWRGRSPTHVLTSGMDDYPRPHPPSQGELHLDLLSWMAFFSRTMAELAEHLGGAYEDDAESYRMVLRGCLDNLHDLHWSEEDEAFCDASVDEEDEHVLVCHKGYLTLFPFMLELLGEGDEAKIEATIDLIRDERELWTPFGIASLSKSHSLFGQGENYWRGPIWVQMNFMVLKALRGYSQGEGELAQKAAKVYGELRTNVVKNVFEEYTRTGYVWEQYDALTGEGKRSHPFTGWTSMVTLILSEKY</sequence>
<keyword evidence="14" id="KW-0732">Signal</keyword>
<dbReference type="InterPro" id="IPR031335">
    <property type="entry name" value="Glyco_hydro_63_C"/>
</dbReference>
<evidence type="ECO:0000256" key="13">
    <source>
        <dbReference type="SAM" id="MobiDB-lite"/>
    </source>
</evidence>
<dbReference type="InterPro" id="IPR031631">
    <property type="entry name" value="Glyco_hydro_63N"/>
</dbReference>
<dbReference type="GO" id="GO:0006487">
    <property type="term" value="P:protein N-linked glycosylation"/>
    <property type="evidence" value="ECO:0007669"/>
    <property type="project" value="UniProtKB-UniRule"/>
</dbReference>
<keyword evidence="9" id="KW-0325">Glycoprotein</keyword>
<dbReference type="Gene3D" id="1.50.10.10">
    <property type="match status" value="1"/>
</dbReference>
<evidence type="ECO:0000256" key="3">
    <source>
        <dbReference type="ARBA" id="ARBA00022692"/>
    </source>
</evidence>
<dbReference type="InterPro" id="IPR012341">
    <property type="entry name" value="6hp_glycosidase-like_sf"/>
</dbReference>
<dbReference type="GO" id="GO:0005789">
    <property type="term" value="C:endoplasmic reticulum membrane"/>
    <property type="evidence" value="ECO:0007669"/>
    <property type="project" value="UniProtKB-SubCell"/>
</dbReference>
<keyword evidence="7" id="KW-1133">Transmembrane helix</keyword>
<keyword evidence="4 12" id="KW-0378">Hydrolase</keyword>
<feature type="domain" description="Glycosyl hydrolase family 63 C-terminal" evidence="15">
    <location>
        <begin position="307"/>
        <end position="792"/>
    </location>
</feature>
<evidence type="ECO:0000256" key="2">
    <source>
        <dbReference type="ARBA" id="ARBA00010833"/>
    </source>
</evidence>
<comment type="function">
    <text evidence="12">Cleaves the distal alpha 1,2-linked glucose residue from the Glc(3)Man(9)GlcNAc(2) oligosaccharide precursor.</text>
</comment>
<dbReference type="InterPro" id="IPR038518">
    <property type="entry name" value="Glyco_hydro_63N_sf"/>
</dbReference>
<feature type="region of interest" description="Disordered" evidence="13">
    <location>
        <begin position="184"/>
        <end position="203"/>
    </location>
</feature>
<evidence type="ECO:0000256" key="7">
    <source>
        <dbReference type="ARBA" id="ARBA00022989"/>
    </source>
</evidence>
<comment type="similarity">
    <text evidence="2 12">Belongs to the glycosyl hydrolase 63 family.</text>
</comment>
<evidence type="ECO:0000256" key="1">
    <source>
        <dbReference type="ARBA" id="ARBA00004648"/>
    </source>
</evidence>
<feature type="domain" description="Glycosyl hydrolase family 63 N-terminal" evidence="16">
    <location>
        <begin position="31"/>
        <end position="259"/>
    </location>
</feature>
<keyword evidence="5 12" id="KW-0256">Endoplasmic reticulum</keyword>
<evidence type="ECO:0000256" key="4">
    <source>
        <dbReference type="ARBA" id="ARBA00022801"/>
    </source>
</evidence>
<dbReference type="InterPro" id="IPR004888">
    <property type="entry name" value="Glycoside_hydrolase_63"/>
</dbReference>
<proteinExistence type="inferred from homology"/>
<evidence type="ECO:0000256" key="14">
    <source>
        <dbReference type="SAM" id="SignalP"/>
    </source>
</evidence>
<dbReference type="InterPro" id="IPR008928">
    <property type="entry name" value="6-hairpin_glycosidase_sf"/>
</dbReference>
<evidence type="ECO:0000256" key="9">
    <source>
        <dbReference type="ARBA" id="ARBA00023180"/>
    </source>
</evidence>
<evidence type="ECO:0000256" key="5">
    <source>
        <dbReference type="ARBA" id="ARBA00022824"/>
    </source>
</evidence>
<dbReference type="OrthoDB" id="410058at2759"/>
<evidence type="ECO:0000313" key="18">
    <source>
        <dbReference type="Proteomes" id="UP000054007"/>
    </source>
</evidence>
<comment type="catalytic activity">
    <reaction evidence="12">
        <text>N(4)-(alpha-D-Glc-(1-&gt;2)-alpha-D-Glc-(1-&gt;3)-alpha-D-Glc-(1-&gt;3)-alpha-D-Man-(1-&gt;2)-alpha-D-Man-(1-&gt;2)-alpha-D-Man-(1-&gt;3)-[alpha-D-Man-(1-&gt;2)-alpha-D-Man-(1-&gt;3)-[alpha-D-Man-(1-&gt;2)-alpha-D-Man-(1-&gt;6)]-alpha-D-Man-(1-&gt;6)]-beta-D-Man-(1-&gt;4)-beta-D-GlcNAc-(1-&gt;4)-beta-D-GlcNAc)-L-asparaginyl-[protein] + H2O = N(4)-(alpha-D-Glc-(1-&gt;3)-alpha-D-Glc-(1-&gt;3)-alpha-D-Man-(1-&gt;2)-alpha-D-Man-(1-&gt;2)-alpha-D-Man-(1-&gt;3)-[alpha-D-Man-(1-&gt;2)-alpha-D-Man-(1-&gt;3)-[alpha-D-Man-(1-&gt;2)-alpha-D-Man-(1-&gt;6)]-alpha-D-Man-(1-&gt;6)]-beta-D-Man-(1-&gt;4)-beta-D-GlcNAc-(1-&gt;4)-beta-D-GlcNAc)-L-asparaginyl-[protein] + beta-D-glucose</text>
        <dbReference type="Rhea" id="RHEA:55988"/>
        <dbReference type="Rhea" id="RHEA-COMP:12806"/>
        <dbReference type="Rhea" id="RHEA-COMP:14355"/>
        <dbReference type="ChEBI" id="CHEBI:15377"/>
        <dbReference type="ChEBI" id="CHEBI:15903"/>
        <dbReference type="ChEBI" id="CHEBI:59082"/>
        <dbReference type="ChEBI" id="CHEBI:132537"/>
        <dbReference type="EC" id="3.2.1.106"/>
    </reaction>
</comment>
<keyword evidence="3" id="KW-0812">Transmembrane</keyword>
<keyword evidence="6" id="KW-0735">Signal-anchor</keyword>
<comment type="subcellular location">
    <subcellularLocation>
        <location evidence="1 12">Endoplasmic reticulum membrane</location>
        <topology evidence="1 12">Single-pass type II membrane protein</topology>
    </subcellularLocation>
</comment>
<dbReference type="Pfam" id="PF16923">
    <property type="entry name" value="Glyco_hydro_63N"/>
    <property type="match status" value="1"/>
</dbReference>
<name>A0A0D7BC28_9AGAR</name>
<evidence type="ECO:0000256" key="10">
    <source>
        <dbReference type="ARBA" id="ARBA00023295"/>
    </source>
</evidence>
<dbReference type="Proteomes" id="UP000054007">
    <property type="component" value="Unassembled WGS sequence"/>
</dbReference>
<gene>
    <name evidence="17" type="ORF">CYLTODRAFT_396584</name>
</gene>
<protein>
    <recommendedName>
        <fullName evidence="11 12">Mannosyl-oligosaccharide glucosidase</fullName>
        <ecNumber evidence="11 12">3.2.1.106</ecNumber>
    </recommendedName>
</protein>
<dbReference type="Gene3D" id="2.70.98.110">
    <property type="entry name" value="Glycosyl hydrolase family 63, N-terminal domain"/>
    <property type="match status" value="1"/>
</dbReference>
<evidence type="ECO:0000313" key="17">
    <source>
        <dbReference type="EMBL" id="KIY67704.1"/>
    </source>
</evidence>
<accession>A0A0D7BC28</accession>
<evidence type="ECO:0000259" key="15">
    <source>
        <dbReference type="Pfam" id="PF03200"/>
    </source>
</evidence>
<keyword evidence="10 12" id="KW-0326">Glycosidase</keyword>
<dbReference type="GO" id="GO:0004573">
    <property type="term" value="F:Glc3Man9GlcNAc2 oligosaccharide glucosidase activity"/>
    <property type="evidence" value="ECO:0007669"/>
    <property type="project" value="UniProtKB-UniRule"/>
</dbReference>
<dbReference type="SUPFAM" id="SSF48208">
    <property type="entry name" value="Six-hairpin glycosidases"/>
    <property type="match status" value="1"/>
</dbReference>